<keyword evidence="1" id="KW-0934">Plastid</keyword>
<keyword evidence="1" id="KW-0150">Chloroplast</keyword>
<dbReference type="AlphaFoldDB" id="A0A8F0WGC9"/>
<dbReference type="RefSeq" id="YP_010134041.1">
    <property type="nucleotide sequence ID" value="NC_056791.1"/>
</dbReference>
<accession>A0A8F0WGC9</accession>
<protein>
    <submittedName>
        <fullName evidence="1">Uncharacterized protein</fullName>
    </submittedName>
</protein>
<geneLocation type="chloroplast" evidence="1"/>
<proteinExistence type="predicted"/>
<dbReference type="EMBL" id="MT383642">
    <property type="protein sequence ID" value="QWM93530.1"/>
    <property type="molecule type" value="Genomic_DNA"/>
</dbReference>
<dbReference type="GeneID" id="67123703"/>
<organism evidence="1">
    <name type="scientific">Tryblionella apiculata</name>
    <dbReference type="NCBI Taxonomy" id="1003145"/>
    <lineage>
        <taxon>Eukaryota</taxon>
        <taxon>Sar</taxon>
        <taxon>Stramenopiles</taxon>
        <taxon>Ochrophyta</taxon>
        <taxon>Bacillariophyta</taxon>
        <taxon>Bacillariophyceae</taxon>
        <taxon>Bacillariophycidae</taxon>
        <taxon>Bacillariales</taxon>
        <taxon>Bacillariaceae</taxon>
        <taxon>Tryblionella</taxon>
    </lineage>
</organism>
<reference evidence="1" key="1">
    <citation type="journal article" date="2021" name="Ecol Indic">
        <title>Morphological and molecular identification reveals that waters from an isolated oasis in Tamanrasset (extreme South of Algerian Sahara) are colonized by opportunistic and pollution-tolerant diatom species.</title>
        <authorList>
            <person name="Gastineau R."/>
            <person name="Hamedi C."/>
            <person name="Baba Hamed M.B."/>
            <person name="Abi-Ayad S.-M.E.-A."/>
            <person name="Bak M."/>
            <person name="Lemieux C."/>
            <person name="Turmel M."/>
            <person name="Dobosz S."/>
            <person name="Wrobel R.J."/>
            <person name="Kierzek A."/>
            <person name="Lange-Bertalot H."/>
            <person name="Witkowski A."/>
        </authorList>
    </citation>
    <scope>NUCLEOTIDE SEQUENCE</scope>
    <source>
        <strain evidence="1">SZCZR1825</strain>
    </source>
</reference>
<sequence length="167" mass="19908">MEYDKKKHLKLLKSCPKLESPRTSLSDEEFVKFLDSIPRPDEKFFKLRKYSAMLICHLHWENREQYFELIEKLLNSPMYFLELRNKHQAINKAGASLQANLILLEPNERSVGFDDLIDELVSLFDLYCPDPSLRESHELSEEELRDLVQKIFIEMKERYPENSKENV</sequence>
<gene>
    <name evidence="1" type="primary">orf167a</name>
</gene>
<name>A0A8F0WGC9_9STRA</name>
<evidence type="ECO:0000313" key="1">
    <source>
        <dbReference type="EMBL" id="QWM93530.1"/>
    </source>
</evidence>